<name>A0A084SZB7_9BACT</name>
<reference evidence="11 12" key="1">
    <citation type="submission" date="2014-07" db="EMBL/GenBank/DDBJ databases">
        <title>Draft Genome Sequence of Gephyronic Acid Producer, Cystobacter violaceus Strain Cb vi76.</title>
        <authorList>
            <person name="Stevens D.C."/>
            <person name="Young J."/>
            <person name="Carmichael R."/>
            <person name="Tan J."/>
            <person name="Taylor R.E."/>
        </authorList>
    </citation>
    <scope>NUCLEOTIDE SEQUENCE [LARGE SCALE GENOMIC DNA]</scope>
    <source>
        <strain evidence="11 12">Cb vi76</strain>
    </source>
</reference>
<dbReference type="GO" id="GO:0006508">
    <property type="term" value="P:proteolysis"/>
    <property type="evidence" value="ECO:0007669"/>
    <property type="project" value="UniProtKB-KW"/>
</dbReference>
<feature type="chain" id="PRO_5001781982" description="Peptidase S8" evidence="7">
    <location>
        <begin position="23"/>
        <end position="537"/>
    </location>
</feature>
<keyword evidence="3 5" id="KW-0378">Hydrolase</keyword>
<evidence type="ECO:0000256" key="4">
    <source>
        <dbReference type="ARBA" id="ARBA00022825"/>
    </source>
</evidence>
<dbReference type="InterPro" id="IPR023828">
    <property type="entry name" value="Peptidase_S8_Ser-AS"/>
</dbReference>
<dbReference type="GO" id="GO:0004252">
    <property type="term" value="F:serine-type endopeptidase activity"/>
    <property type="evidence" value="ECO:0007669"/>
    <property type="project" value="UniProtKB-UniRule"/>
</dbReference>
<comment type="caution">
    <text evidence="11">The sequence shown here is derived from an EMBL/GenBank/DDBJ whole genome shotgun (WGS) entry which is preliminary data.</text>
</comment>
<dbReference type="InterPro" id="IPR037045">
    <property type="entry name" value="S8pro/Inhibitor_I9_sf"/>
</dbReference>
<dbReference type="PANTHER" id="PTHR43806">
    <property type="entry name" value="PEPTIDASE S8"/>
    <property type="match status" value="1"/>
</dbReference>
<feature type="active site" description="Charge relay system" evidence="5">
    <location>
        <position position="206"/>
    </location>
</feature>
<dbReference type="InterPro" id="IPR010259">
    <property type="entry name" value="S8pro/Inhibitor_I9"/>
</dbReference>
<dbReference type="AlphaFoldDB" id="A0A084SZB7"/>
<comment type="similarity">
    <text evidence="1 5 6">Belongs to the peptidase S8 family.</text>
</comment>
<protein>
    <recommendedName>
        <fullName evidence="13">Peptidase S8</fullName>
    </recommendedName>
</protein>
<feature type="active site" description="Charge relay system" evidence="5">
    <location>
        <position position="167"/>
    </location>
</feature>
<feature type="signal peptide" evidence="7">
    <location>
        <begin position="1"/>
        <end position="22"/>
    </location>
</feature>
<evidence type="ECO:0000313" key="12">
    <source>
        <dbReference type="Proteomes" id="UP000028547"/>
    </source>
</evidence>
<dbReference type="EMBL" id="JPMI01000038">
    <property type="protein sequence ID" value="KFA93802.1"/>
    <property type="molecule type" value="Genomic_DNA"/>
</dbReference>
<dbReference type="Pfam" id="PF05922">
    <property type="entry name" value="Inhibitor_I9"/>
    <property type="match status" value="1"/>
</dbReference>
<evidence type="ECO:0000256" key="7">
    <source>
        <dbReference type="SAM" id="SignalP"/>
    </source>
</evidence>
<dbReference type="Pfam" id="PF00082">
    <property type="entry name" value="Peptidase_S8"/>
    <property type="match status" value="1"/>
</dbReference>
<dbReference type="Proteomes" id="UP000028547">
    <property type="component" value="Unassembled WGS sequence"/>
</dbReference>
<keyword evidence="7" id="KW-0732">Signal</keyword>
<dbReference type="CDD" id="cd04077">
    <property type="entry name" value="Peptidases_S8_PCSK9_ProteinaseK_like"/>
    <property type="match status" value="1"/>
</dbReference>
<dbReference type="RefSeq" id="WP_043391145.1">
    <property type="nucleotide sequence ID" value="NZ_JPMI01000038.1"/>
</dbReference>
<dbReference type="SUPFAM" id="SSF54897">
    <property type="entry name" value="Protease propeptides/inhibitors"/>
    <property type="match status" value="1"/>
</dbReference>
<dbReference type="InterPro" id="IPR036852">
    <property type="entry name" value="Peptidase_S8/S53_dom_sf"/>
</dbReference>
<keyword evidence="2 5" id="KW-0645">Protease</keyword>
<feature type="domain" description="Peptidase C-terminal archaeal/bacterial" evidence="9">
    <location>
        <begin position="463"/>
        <end position="523"/>
    </location>
</feature>
<evidence type="ECO:0000259" key="10">
    <source>
        <dbReference type="Pfam" id="PF05922"/>
    </source>
</evidence>
<sequence length="537" mass="56046">MRYLKGLLVTAGMALAAGSAMAAQPQEARPQESEALAPAIQGKFFRAKTGRAVMGEYIVLLKDRPGRALHSVDRDGTEFARLHGVEIVRTYEHAFRGFLMRATEAQAQALAEHPRVESVEENALAMVSGGIQSSPPWNLDRIDQSSRSLDNAYAYDDATDVHVYLVDTGVTEYHGEFSPDGWSSRVDTVFSYFGDGNADGAPGVGHGTFVAGIIGGATYGVAKQVKLHSVKVMNNSGVMTTDSINAGLNWLVANAQTPAVVNMSVNANVSNALTTAAATLADKPGIVLVSAAGNAMVTQPGGGTEGLDACGVSPNNTPAKKIIVVGATDRNDVRMHPDNSYVAPAIYSNYGACVDLFAPGVDIRSATKDGLDGFGSGTSFAAPHVSGMAAILLSKGVAPANVKQQLITDSLPGLVGNPGPSSPNRLLHKRPDATRLTKGVAQSVSGAAGSIKNFVLAVPPSSTARTLTINISGGSGDADLYVRAGAIPETHVYNCRPLRAGNNETCTFSLGASSVTVDWYVQLRGYSAYSTTLKGQY</sequence>
<feature type="domain" description="Inhibitor I9" evidence="10">
    <location>
        <begin position="81"/>
        <end position="123"/>
    </location>
</feature>
<dbReference type="InterPro" id="IPR022398">
    <property type="entry name" value="Peptidase_S8_His-AS"/>
</dbReference>
<dbReference type="Gene3D" id="3.30.70.80">
    <property type="entry name" value="Peptidase S8 propeptide/proteinase inhibitor I9"/>
    <property type="match status" value="1"/>
</dbReference>
<dbReference type="GO" id="GO:0005615">
    <property type="term" value="C:extracellular space"/>
    <property type="evidence" value="ECO:0007669"/>
    <property type="project" value="TreeGrafter"/>
</dbReference>
<accession>A0A084SZB7</accession>
<gene>
    <name evidence="11" type="ORF">Q664_06945</name>
</gene>
<dbReference type="InterPro" id="IPR007280">
    <property type="entry name" value="Peptidase_C_arc/bac"/>
</dbReference>
<dbReference type="Gene3D" id="2.60.120.380">
    <property type="match status" value="1"/>
</dbReference>
<evidence type="ECO:0000259" key="8">
    <source>
        <dbReference type="Pfam" id="PF00082"/>
    </source>
</evidence>
<evidence type="ECO:0000259" key="9">
    <source>
        <dbReference type="Pfam" id="PF04151"/>
    </source>
</evidence>
<keyword evidence="4 5" id="KW-0720">Serine protease</keyword>
<dbReference type="InterPro" id="IPR000209">
    <property type="entry name" value="Peptidase_S8/S53_dom"/>
</dbReference>
<dbReference type="InterPro" id="IPR015500">
    <property type="entry name" value="Peptidase_S8_subtilisin-rel"/>
</dbReference>
<dbReference type="PANTHER" id="PTHR43806:SF11">
    <property type="entry name" value="CEREVISIN-RELATED"/>
    <property type="match status" value="1"/>
</dbReference>
<feature type="domain" description="Peptidase S8/S53" evidence="8">
    <location>
        <begin position="160"/>
        <end position="410"/>
    </location>
</feature>
<evidence type="ECO:0000313" key="11">
    <source>
        <dbReference type="EMBL" id="KFA93802.1"/>
    </source>
</evidence>
<dbReference type="InterPro" id="IPR023827">
    <property type="entry name" value="Peptidase_S8_Asp-AS"/>
</dbReference>
<dbReference type="Pfam" id="PF04151">
    <property type="entry name" value="PPC"/>
    <property type="match status" value="1"/>
</dbReference>
<dbReference type="PROSITE" id="PS00137">
    <property type="entry name" value="SUBTILASE_HIS"/>
    <property type="match status" value="1"/>
</dbReference>
<dbReference type="PROSITE" id="PS51892">
    <property type="entry name" value="SUBTILASE"/>
    <property type="match status" value="1"/>
</dbReference>
<evidence type="ECO:0000256" key="3">
    <source>
        <dbReference type="ARBA" id="ARBA00022801"/>
    </source>
</evidence>
<evidence type="ECO:0000256" key="5">
    <source>
        <dbReference type="PROSITE-ProRule" id="PRU01240"/>
    </source>
</evidence>
<organism evidence="11 12">
    <name type="scientific">Archangium violaceum Cb vi76</name>
    <dbReference type="NCBI Taxonomy" id="1406225"/>
    <lineage>
        <taxon>Bacteria</taxon>
        <taxon>Pseudomonadati</taxon>
        <taxon>Myxococcota</taxon>
        <taxon>Myxococcia</taxon>
        <taxon>Myxococcales</taxon>
        <taxon>Cystobacterineae</taxon>
        <taxon>Archangiaceae</taxon>
        <taxon>Archangium</taxon>
    </lineage>
</organism>
<dbReference type="PRINTS" id="PR00723">
    <property type="entry name" value="SUBTILISIN"/>
</dbReference>
<evidence type="ECO:0000256" key="1">
    <source>
        <dbReference type="ARBA" id="ARBA00011073"/>
    </source>
</evidence>
<dbReference type="FunFam" id="3.40.50.200:FF:000016">
    <property type="entry name" value="Proprotein convertase subtilisin/kexin type 9"/>
    <property type="match status" value="1"/>
</dbReference>
<evidence type="ECO:0000256" key="6">
    <source>
        <dbReference type="RuleBase" id="RU003355"/>
    </source>
</evidence>
<dbReference type="Gene3D" id="3.40.50.200">
    <property type="entry name" value="Peptidase S8/S53 domain"/>
    <property type="match status" value="1"/>
</dbReference>
<feature type="active site" description="Charge relay system" evidence="5">
    <location>
        <position position="379"/>
    </location>
</feature>
<evidence type="ECO:0000256" key="2">
    <source>
        <dbReference type="ARBA" id="ARBA00022670"/>
    </source>
</evidence>
<proteinExistence type="inferred from homology"/>
<evidence type="ECO:0008006" key="13">
    <source>
        <dbReference type="Google" id="ProtNLM"/>
    </source>
</evidence>
<dbReference type="PROSITE" id="PS00136">
    <property type="entry name" value="SUBTILASE_ASP"/>
    <property type="match status" value="1"/>
</dbReference>
<dbReference type="InterPro" id="IPR050131">
    <property type="entry name" value="Peptidase_S8_subtilisin-like"/>
</dbReference>
<dbReference type="PROSITE" id="PS00138">
    <property type="entry name" value="SUBTILASE_SER"/>
    <property type="match status" value="1"/>
</dbReference>
<dbReference type="InterPro" id="IPR034193">
    <property type="entry name" value="PCSK9_ProteinaseK-like"/>
</dbReference>
<dbReference type="SUPFAM" id="SSF52743">
    <property type="entry name" value="Subtilisin-like"/>
    <property type="match status" value="1"/>
</dbReference>